<name>A0A7G3W8V0_9VIRU</name>
<protein>
    <submittedName>
        <fullName evidence="4">Putative RdRp</fullName>
    </submittedName>
</protein>
<dbReference type="SUPFAM" id="SSF56672">
    <property type="entry name" value="DNA/RNA polymerases"/>
    <property type="match status" value="1"/>
</dbReference>
<sequence length="817" mass="91015">MFYQMVHTLPLNIWTKPTNFRSSTLKRMDTAFAAILLLVKLSNYPFINEFVGLLNAQYTKIVTWTYSEPDVFAYTMRFSLAWFTHTMRGIPGLEAVALALTESDIHPSQLPSSDREPQILADIVEFRSRMKEKHGLKAYRFICVITTAVLSLHRLMATVQAPNYDAITKPGTPPPLGSTAAVTNISELLGRLGITSSDFKAEYKRRCRAQAHILMSTSGPNGPATWTAHNDAKALLGDTKVWSAYQAFAEESGMTRFVSDCLGTVSLPTHDTVQSESLSSGRIHVVEEWGGKHRNVAILDYWTQLILTPLHDTIFHFLSKIEADGTFDQDALATRVCNYTRPGSPDVYSFDLTKATDRLPAQLQEEVLTALLGQSLARAWRTLLTARAYSVGPNKEVKYAVGQPMGAKSSWAMLALTHHVIVQSAARSASLESYTDYGLLGDDITLTDSTVAKNYQAIIAHYGVEINLSKSMLPREGALPAAEICKRVFIDGQEVTSLPVKLITKTAQNGRLCATLQNELHKRDFDMEKGKIMPWFAGLTDEESYGFLLIINSLPPSISGLLNHEKVPVHLSDFTQWYKDFSLKEADVVNAFVYTAVTEQLNRLDILLKQTQVIAAAIETNALGYTSQDTGTLGWQYTDPQHDVKKIAASMPSLNISHPVVKVANQEMERIGTLLAKLRLGDKETMQRARAGLLDMFRNSLVDSWASKDDARAQGDRSLVQRSLQLLTSMVEWRKDHHVSYTVLLAHLNRLWTVDWKLGQEVRINSVKSKILDTAESAITQGSAVETSISIQSMFHTPARLSKAERKARVLDRLAKH</sequence>
<evidence type="ECO:0000256" key="3">
    <source>
        <dbReference type="ARBA" id="ARBA00022695"/>
    </source>
</evidence>
<dbReference type="Pfam" id="PF05919">
    <property type="entry name" value="Mitovir_RNA_pol"/>
    <property type="match status" value="1"/>
</dbReference>
<dbReference type="GO" id="GO:0003968">
    <property type="term" value="F:RNA-directed RNA polymerase activity"/>
    <property type="evidence" value="ECO:0007669"/>
    <property type="project" value="UniProtKB-KW"/>
</dbReference>
<dbReference type="PANTHER" id="PTHR34456:SF13">
    <property type="entry name" value="REVERSE TRANSCRIPTASE DOMAIN-CONTAINING PROTEIN"/>
    <property type="match status" value="1"/>
</dbReference>
<dbReference type="EMBL" id="MK231066">
    <property type="protein sequence ID" value="QED42925.1"/>
    <property type="molecule type" value="Genomic_RNA"/>
</dbReference>
<dbReference type="PANTHER" id="PTHR34456">
    <property type="entry name" value="MITOVIRUS RNA-DEPENDENT RNA POLYMERASE"/>
    <property type="match status" value="1"/>
</dbReference>
<keyword evidence="3" id="KW-0548">Nucleotidyltransferase</keyword>
<proteinExistence type="predicted"/>
<evidence type="ECO:0000256" key="2">
    <source>
        <dbReference type="ARBA" id="ARBA00022679"/>
    </source>
</evidence>
<keyword evidence="1" id="KW-0696">RNA-directed RNA polymerase</keyword>
<evidence type="ECO:0000256" key="1">
    <source>
        <dbReference type="ARBA" id="ARBA00022484"/>
    </source>
</evidence>
<evidence type="ECO:0000313" key="4">
    <source>
        <dbReference type="EMBL" id="QED42925.1"/>
    </source>
</evidence>
<dbReference type="InterPro" id="IPR043502">
    <property type="entry name" value="DNA/RNA_pol_sf"/>
</dbReference>
<keyword evidence="2" id="KW-0808">Transferase</keyword>
<organism evidence="4">
    <name type="scientific">Diversispora mitovirus A</name>
    <dbReference type="NCBI Taxonomy" id="2592740"/>
    <lineage>
        <taxon>Viruses</taxon>
        <taxon>Riboviria</taxon>
        <taxon>Orthornavirae</taxon>
        <taxon>Lenarviricota</taxon>
        <taxon>Howeltoviricetes</taxon>
        <taxon>Cryppavirales</taxon>
        <taxon>Mitoviridae</taxon>
        <taxon>Mitovirus</taxon>
    </lineage>
</organism>
<reference evidence="4" key="1">
    <citation type="submission" date="2018-11" db="EMBL/GenBank/DDBJ databases">
        <authorList>
            <person name="Jo Y."/>
            <person name="Cho W.K."/>
        </authorList>
    </citation>
    <scope>NUCLEOTIDE SEQUENCE</scope>
    <source>
        <strain evidence="4">Won</strain>
    </source>
</reference>
<dbReference type="InterPro" id="IPR008686">
    <property type="entry name" value="RNA_pol_mitovir"/>
</dbReference>
<accession>A0A7G3W8V0</accession>